<evidence type="ECO:0000256" key="6">
    <source>
        <dbReference type="SAM" id="Phobius"/>
    </source>
</evidence>
<organism evidence="7 8">
    <name type="scientific">Sesamum angolense</name>
    <dbReference type="NCBI Taxonomy" id="2727404"/>
    <lineage>
        <taxon>Eukaryota</taxon>
        <taxon>Viridiplantae</taxon>
        <taxon>Streptophyta</taxon>
        <taxon>Embryophyta</taxon>
        <taxon>Tracheophyta</taxon>
        <taxon>Spermatophyta</taxon>
        <taxon>Magnoliopsida</taxon>
        <taxon>eudicotyledons</taxon>
        <taxon>Gunneridae</taxon>
        <taxon>Pentapetalae</taxon>
        <taxon>asterids</taxon>
        <taxon>lamiids</taxon>
        <taxon>Lamiales</taxon>
        <taxon>Pedaliaceae</taxon>
        <taxon>Sesamum</taxon>
    </lineage>
</organism>
<dbReference type="GO" id="GO:0004674">
    <property type="term" value="F:protein serine/threonine kinase activity"/>
    <property type="evidence" value="ECO:0007669"/>
    <property type="project" value="UniProtKB-KW"/>
</dbReference>
<proteinExistence type="predicted"/>
<dbReference type="PANTHER" id="PTHR24058">
    <property type="entry name" value="DUAL SPECIFICITY PROTEIN KINASE"/>
    <property type="match status" value="1"/>
</dbReference>
<dbReference type="GO" id="GO:0005524">
    <property type="term" value="F:ATP binding"/>
    <property type="evidence" value="ECO:0007669"/>
    <property type="project" value="UniProtKB-KW"/>
</dbReference>
<reference evidence="7" key="2">
    <citation type="journal article" date="2024" name="Plant">
        <title>Genomic evolution and insights into agronomic trait innovations of Sesamum species.</title>
        <authorList>
            <person name="Miao H."/>
            <person name="Wang L."/>
            <person name="Qu L."/>
            <person name="Liu H."/>
            <person name="Sun Y."/>
            <person name="Le M."/>
            <person name="Wang Q."/>
            <person name="Wei S."/>
            <person name="Zheng Y."/>
            <person name="Lin W."/>
            <person name="Duan Y."/>
            <person name="Cao H."/>
            <person name="Xiong S."/>
            <person name="Wang X."/>
            <person name="Wei L."/>
            <person name="Li C."/>
            <person name="Ma Q."/>
            <person name="Ju M."/>
            <person name="Zhao R."/>
            <person name="Li G."/>
            <person name="Mu C."/>
            <person name="Tian Q."/>
            <person name="Mei H."/>
            <person name="Zhang T."/>
            <person name="Gao T."/>
            <person name="Zhang H."/>
        </authorList>
    </citation>
    <scope>NUCLEOTIDE SEQUENCE</scope>
    <source>
        <strain evidence="7">K16</strain>
    </source>
</reference>
<evidence type="ECO:0000313" key="8">
    <source>
        <dbReference type="Proteomes" id="UP001289374"/>
    </source>
</evidence>
<keyword evidence="8" id="KW-1185">Reference proteome</keyword>
<dbReference type="AlphaFoldDB" id="A0AAE2BH40"/>
<evidence type="ECO:0000256" key="5">
    <source>
        <dbReference type="ARBA" id="ARBA00022840"/>
    </source>
</evidence>
<evidence type="ECO:0000256" key="3">
    <source>
        <dbReference type="ARBA" id="ARBA00022741"/>
    </source>
</evidence>
<keyword evidence="1" id="KW-0723">Serine/threonine-protein kinase</keyword>
<dbReference type="EMBL" id="JACGWL010000016">
    <property type="protein sequence ID" value="KAK4385338.1"/>
    <property type="molecule type" value="Genomic_DNA"/>
</dbReference>
<accession>A0AAE2BH40</accession>
<keyword evidence="5" id="KW-0067">ATP-binding</keyword>
<keyword evidence="6" id="KW-0812">Transmembrane</keyword>
<dbReference type="PANTHER" id="PTHR24058:SF113">
    <property type="entry name" value="HYPOTHETICAL SER-THR PROTEIN KINASE"/>
    <property type="match status" value="1"/>
</dbReference>
<dbReference type="Gene3D" id="1.10.510.10">
    <property type="entry name" value="Transferase(Phosphotransferase) domain 1"/>
    <property type="match status" value="1"/>
</dbReference>
<evidence type="ECO:0000313" key="7">
    <source>
        <dbReference type="EMBL" id="KAK4385338.1"/>
    </source>
</evidence>
<reference evidence="7" key="1">
    <citation type="submission" date="2020-06" db="EMBL/GenBank/DDBJ databases">
        <authorList>
            <person name="Li T."/>
            <person name="Hu X."/>
            <person name="Zhang T."/>
            <person name="Song X."/>
            <person name="Zhang H."/>
            <person name="Dai N."/>
            <person name="Sheng W."/>
            <person name="Hou X."/>
            <person name="Wei L."/>
        </authorList>
    </citation>
    <scope>NUCLEOTIDE SEQUENCE</scope>
    <source>
        <strain evidence="7">K16</strain>
        <tissue evidence="7">Leaf</tissue>
    </source>
</reference>
<feature type="transmembrane region" description="Helical" evidence="6">
    <location>
        <begin position="127"/>
        <end position="147"/>
    </location>
</feature>
<evidence type="ECO:0000256" key="2">
    <source>
        <dbReference type="ARBA" id="ARBA00022679"/>
    </source>
</evidence>
<keyword evidence="6" id="KW-0472">Membrane</keyword>
<evidence type="ECO:0000256" key="1">
    <source>
        <dbReference type="ARBA" id="ARBA00022527"/>
    </source>
</evidence>
<dbReference type="Proteomes" id="UP001289374">
    <property type="component" value="Unassembled WGS sequence"/>
</dbReference>
<dbReference type="InterPro" id="IPR050494">
    <property type="entry name" value="Ser_Thr_dual-spec_kinase"/>
</dbReference>
<sequence>MQEHLFIVTELLRANLYEFQKYNQESGGEPYFTLHRLQVLFPNEAVVMLLARMIGLLGPIDMDMLQKGQETHKYFTKEYDLYYINEEANQLEYIIPEESSLEHHLQISDPEFVDFLRYSGITLKCTVLLTGRIISIAIMLILFRYTIPDRSHSAIH</sequence>
<gene>
    <name evidence="7" type="ORF">Sango_2657800</name>
</gene>
<evidence type="ECO:0000256" key="4">
    <source>
        <dbReference type="ARBA" id="ARBA00022777"/>
    </source>
</evidence>
<keyword evidence="3" id="KW-0547">Nucleotide-binding</keyword>
<keyword evidence="2" id="KW-0808">Transferase</keyword>
<comment type="caution">
    <text evidence="7">The sequence shown here is derived from an EMBL/GenBank/DDBJ whole genome shotgun (WGS) entry which is preliminary data.</text>
</comment>
<protein>
    <submittedName>
        <fullName evidence="7">Uncharacterized protein</fullName>
    </submittedName>
</protein>
<keyword evidence="4" id="KW-0418">Kinase</keyword>
<keyword evidence="6" id="KW-1133">Transmembrane helix</keyword>
<name>A0AAE2BH40_9LAMI</name>